<dbReference type="InterPro" id="IPR050312">
    <property type="entry name" value="IolE/XylAMocC-like"/>
</dbReference>
<dbReference type="Pfam" id="PF01261">
    <property type="entry name" value="AP_endonuc_2"/>
    <property type="match status" value="1"/>
</dbReference>
<name>A0A382EPS9_9ZZZZ</name>
<dbReference type="AlphaFoldDB" id="A0A382EPS9"/>
<dbReference type="InterPro" id="IPR036237">
    <property type="entry name" value="Xyl_isomerase-like_sf"/>
</dbReference>
<protein>
    <recommendedName>
        <fullName evidence="1">Xylose isomerase-like TIM barrel domain-containing protein</fullName>
    </recommendedName>
</protein>
<dbReference type="Gene3D" id="3.20.20.150">
    <property type="entry name" value="Divalent-metal-dependent TIM barrel enzymes"/>
    <property type="match status" value="1"/>
</dbReference>
<organism evidence="2">
    <name type="scientific">marine metagenome</name>
    <dbReference type="NCBI Taxonomy" id="408172"/>
    <lineage>
        <taxon>unclassified sequences</taxon>
        <taxon>metagenomes</taxon>
        <taxon>ecological metagenomes</taxon>
    </lineage>
</organism>
<dbReference type="SUPFAM" id="SSF51658">
    <property type="entry name" value="Xylose isomerase-like"/>
    <property type="match status" value="1"/>
</dbReference>
<proteinExistence type="predicted"/>
<reference evidence="2" key="1">
    <citation type="submission" date="2018-05" db="EMBL/GenBank/DDBJ databases">
        <authorList>
            <person name="Lanie J.A."/>
            <person name="Ng W.-L."/>
            <person name="Kazmierczak K.M."/>
            <person name="Andrzejewski T.M."/>
            <person name="Davidsen T.M."/>
            <person name="Wayne K.J."/>
            <person name="Tettelin H."/>
            <person name="Glass J.I."/>
            <person name="Rusch D."/>
            <person name="Podicherti R."/>
            <person name="Tsui H.-C.T."/>
            <person name="Winkler M.E."/>
        </authorList>
    </citation>
    <scope>NUCLEOTIDE SEQUENCE</scope>
</reference>
<sequence length="257" mass="29597">MEKKQISLQVYSARNFKPYEDIFKFLSEEEMKNVELFEVEAFNETKELLDKYNLTSLSSHIGFDTLKNTDLILESLKKLKIKHAIIPCPVGKPGGKFEAIFDKNEEEWNAFGKELSSYVQVFEDNGMTLGYHNHAFEFNKLPSGKMPLECILDHNENLKFEIDLGWVVAGKADPIFWTKKYASKIIACHIKDFSSSDRDLIDHDSQCAIGEGFINWKKVLGEIKNTSCEIFALEHDDPKDYKEYVSKSLNFLSNLEV</sequence>
<accession>A0A382EPS9</accession>
<gene>
    <name evidence="2" type="ORF">METZ01_LOCUS205176</name>
</gene>
<dbReference type="InterPro" id="IPR013022">
    <property type="entry name" value="Xyl_isomerase-like_TIM-brl"/>
</dbReference>
<evidence type="ECO:0000259" key="1">
    <source>
        <dbReference type="Pfam" id="PF01261"/>
    </source>
</evidence>
<evidence type="ECO:0000313" key="2">
    <source>
        <dbReference type="EMBL" id="SVB52322.1"/>
    </source>
</evidence>
<feature type="domain" description="Xylose isomerase-like TIM barrel" evidence="1">
    <location>
        <begin position="42"/>
        <end position="253"/>
    </location>
</feature>
<dbReference type="PANTHER" id="PTHR12110">
    <property type="entry name" value="HYDROXYPYRUVATE ISOMERASE"/>
    <property type="match status" value="1"/>
</dbReference>
<dbReference type="PANTHER" id="PTHR12110:SF41">
    <property type="entry name" value="INOSOSE DEHYDRATASE"/>
    <property type="match status" value="1"/>
</dbReference>
<dbReference type="EMBL" id="UINC01045496">
    <property type="protein sequence ID" value="SVB52322.1"/>
    <property type="molecule type" value="Genomic_DNA"/>
</dbReference>